<feature type="compositionally biased region" description="Basic and acidic residues" evidence="1">
    <location>
        <begin position="296"/>
        <end position="308"/>
    </location>
</feature>
<gene>
    <name evidence="5" type="ORF">D8674_032120</name>
</gene>
<keyword evidence="6" id="KW-1185">Reference proteome</keyword>
<dbReference type="InterPro" id="IPR012418">
    <property type="entry name" value="CAP160"/>
</dbReference>
<dbReference type="InterPro" id="IPR057058">
    <property type="entry name" value="LTI65_LTI78_NYQTKV"/>
</dbReference>
<protein>
    <submittedName>
        <fullName evidence="5">Low-temperature-induced 65 kDa protein-like</fullName>
    </submittedName>
</protein>
<feature type="compositionally biased region" description="Basic and acidic residues" evidence="1">
    <location>
        <begin position="740"/>
        <end position="756"/>
    </location>
</feature>
<feature type="compositionally biased region" description="Polar residues" evidence="1">
    <location>
        <begin position="425"/>
        <end position="437"/>
    </location>
</feature>
<feature type="compositionally biased region" description="Polar residues" evidence="1">
    <location>
        <begin position="357"/>
        <end position="367"/>
    </location>
</feature>
<feature type="region of interest" description="Disordered" evidence="1">
    <location>
        <begin position="465"/>
        <end position="509"/>
    </location>
</feature>
<evidence type="ECO:0000259" key="2">
    <source>
        <dbReference type="Pfam" id="PF23399"/>
    </source>
</evidence>
<dbReference type="AlphaFoldDB" id="A0A5N5F679"/>
<name>A0A5N5F679_9ROSA</name>
<feature type="domain" description="LTI65/LTI78 N-terminal" evidence="4">
    <location>
        <begin position="14"/>
        <end position="66"/>
    </location>
</feature>
<reference evidence="6" key="2">
    <citation type="submission" date="2019-10" db="EMBL/GenBank/DDBJ databases">
        <title>A de novo genome assembly of a pear dwarfing rootstock.</title>
        <authorList>
            <person name="Wang F."/>
            <person name="Wang J."/>
            <person name="Li S."/>
            <person name="Zhang Y."/>
            <person name="Fang M."/>
            <person name="Ma L."/>
            <person name="Zhao Y."/>
            <person name="Jiang S."/>
        </authorList>
    </citation>
    <scope>NUCLEOTIDE SEQUENCE [LARGE SCALE GENOMIC DNA]</scope>
</reference>
<feature type="domain" description="LTI65/LTI78 PGEED repeat" evidence="2">
    <location>
        <begin position="620"/>
        <end position="650"/>
    </location>
</feature>
<feature type="compositionally biased region" description="Polar residues" evidence="1">
    <location>
        <begin position="483"/>
        <end position="509"/>
    </location>
</feature>
<evidence type="ECO:0000259" key="3">
    <source>
        <dbReference type="Pfam" id="PF23402"/>
    </source>
</evidence>
<dbReference type="GO" id="GO:0006950">
    <property type="term" value="P:response to stress"/>
    <property type="evidence" value="ECO:0007669"/>
    <property type="project" value="TreeGrafter"/>
</dbReference>
<evidence type="ECO:0000259" key="4">
    <source>
        <dbReference type="Pfam" id="PF23403"/>
    </source>
</evidence>
<feature type="compositionally biased region" description="Polar residues" evidence="1">
    <location>
        <begin position="407"/>
        <end position="418"/>
    </location>
</feature>
<organism evidence="5 6">
    <name type="scientific">Pyrus ussuriensis x Pyrus communis</name>
    <dbReference type="NCBI Taxonomy" id="2448454"/>
    <lineage>
        <taxon>Eukaryota</taxon>
        <taxon>Viridiplantae</taxon>
        <taxon>Streptophyta</taxon>
        <taxon>Embryophyta</taxon>
        <taxon>Tracheophyta</taxon>
        <taxon>Spermatophyta</taxon>
        <taxon>Magnoliopsida</taxon>
        <taxon>eudicotyledons</taxon>
        <taxon>Gunneridae</taxon>
        <taxon>Pentapetalae</taxon>
        <taxon>rosids</taxon>
        <taxon>fabids</taxon>
        <taxon>Rosales</taxon>
        <taxon>Rosaceae</taxon>
        <taxon>Amygdaloideae</taxon>
        <taxon>Maleae</taxon>
        <taxon>Pyrus</taxon>
    </lineage>
</organism>
<accession>A0A5N5F679</accession>
<feature type="compositionally biased region" description="Acidic residues" evidence="1">
    <location>
        <begin position="47"/>
        <end position="56"/>
    </location>
</feature>
<dbReference type="InterPro" id="IPR057059">
    <property type="entry name" value="LTI65/LTI78_PGEED"/>
</dbReference>
<evidence type="ECO:0000313" key="6">
    <source>
        <dbReference type="Proteomes" id="UP000327157"/>
    </source>
</evidence>
<feature type="compositionally biased region" description="Basic and acidic residues" evidence="1">
    <location>
        <begin position="81"/>
        <end position="108"/>
    </location>
</feature>
<dbReference type="InterPro" id="IPR056605">
    <property type="entry name" value="LTI65_LTI78_N"/>
</dbReference>
<feature type="region of interest" description="Disordered" evidence="1">
    <location>
        <begin position="707"/>
        <end position="756"/>
    </location>
</feature>
<reference evidence="5 6" key="1">
    <citation type="submission" date="2019-09" db="EMBL/GenBank/DDBJ databases">
        <authorList>
            <person name="Ou C."/>
        </authorList>
    </citation>
    <scope>NUCLEOTIDE SEQUENCE [LARGE SCALE GENOMIC DNA]</scope>
    <source>
        <strain evidence="5">S2</strain>
        <tissue evidence="5">Leaf</tissue>
    </source>
</reference>
<feature type="region of interest" description="Disordered" evidence="1">
    <location>
        <begin position="1"/>
        <end position="453"/>
    </location>
</feature>
<feature type="compositionally biased region" description="Low complexity" evidence="1">
    <location>
        <begin position="717"/>
        <end position="735"/>
    </location>
</feature>
<feature type="compositionally biased region" description="Polar residues" evidence="1">
    <location>
        <begin position="317"/>
        <end position="330"/>
    </location>
</feature>
<sequence length="756" mass="79119">MESQHVGTHQGEEEDHQEKSVFKMVRDKAKKIKNKLTKHGQGHEHDLDEEDGEEKGEDLGAHGATTTGSRASGQGDIPKVPMEKFGDTKGASKHDDDPKVPLLEKTDPMKVCAPAAGQRTRQTHSVQPGVTPMHDEVLEPRPNYHASTTESLVGHDQIPSQQPKVDFGKTSVTGEAPNAPQNTPLPTLGEYKSKGADPSQTFISGKEGYLGQSKEHTPVSSLGGDDQKTNVADTRQTSVTGKEGHSGQTRVPLHHRGLDDRAPISSRGDYQKTNVTDPSHTSATGNEGHLGQSEVNLDRPRGLEEDPNAHMADPQAFTPSNVQTKVTDPTNAGGDEFGITQIHRSFDKMSIHAGDTKPSNQGSSYTEKASSAASAIAGKATSAKNAVASTLGYGGGNNDQREDVNPYASSPENDSTKSGLHRDVGTNQNLGTGSHDQFSPEHPPNQGGSYAVADKAISAKNAVASKLGYGGGNNDQHEFVKPQASSYQTTGTGQNLSTPENPSNQGSYAGKISSATNAIVDTAISAKNVVASKLGYGGDIDQQQHGDHAAVGSGSAAPEQQGKGITAAVTEKPTPVSEKVAGAGSTLMSKLPGSTGTAGKEEVHQGTATTRGEYDKAGKDKGVSVKGYLSEKLKPGEEDRAPSEVVSETLHERKAEQPRSGARPVGKVTETEAVTRQLGPDYGAEDVQQSGYGKVVADTLKGAVGSLFGKADQTTASPESRGSSTGTEGFSSSGSVVAEQRGRGGVEKRRLDESGK</sequence>
<feature type="compositionally biased region" description="Basic and acidic residues" evidence="1">
    <location>
        <begin position="612"/>
        <end position="642"/>
    </location>
</feature>
<feature type="compositionally biased region" description="Polar residues" evidence="1">
    <location>
        <begin position="586"/>
        <end position="597"/>
    </location>
</feature>
<dbReference type="GO" id="GO:0009737">
    <property type="term" value="P:response to abscisic acid"/>
    <property type="evidence" value="ECO:0007669"/>
    <property type="project" value="InterPro"/>
</dbReference>
<dbReference type="PANTHER" id="PTHR33836">
    <property type="entry name" value="LOW-TEMPERATURE-INDUCED 65 KDA PROTEIN-RELATED"/>
    <property type="match status" value="1"/>
</dbReference>
<feature type="compositionally biased region" description="Low complexity" evidence="1">
    <location>
        <begin position="368"/>
        <end position="384"/>
    </location>
</feature>
<feature type="compositionally biased region" description="Polar residues" evidence="1">
    <location>
        <begin position="271"/>
        <end position="285"/>
    </location>
</feature>
<dbReference type="Pfam" id="PF23399">
    <property type="entry name" value="LTI65_PGEED"/>
    <property type="match status" value="1"/>
</dbReference>
<comment type="caution">
    <text evidence="5">The sequence shown here is derived from an EMBL/GenBank/DDBJ whole genome shotgun (WGS) entry which is preliminary data.</text>
</comment>
<feature type="compositionally biased region" description="Basic residues" evidence="1">
    <location>
        <begin position="28"/>
        <end position="40"/>
    </location>
</feature>
<dbReference type="Pfam" id="PF07918">
    <property type="entry name" value="CAP160"/>
    <property type="match status" value="3"/>
</dbReference>
<feature type="region of interest" description="Disordered" evidence="1">
    <location>
        <begin position="539"/>
        <end position="686"/>
    </location>
</feature>
<dbReference type="EMBL" id="SMOL01000781">
    <property type="protein sequence ID" value="KAB2596670.1"/>
    <property type="molecule type" value="Genomic_DNA"/>
</dbReference>
<feature type="compositionally biased region" description="Polar residues" evidence="1">
    <location>
        <begin position="119"/>
        <end position="128"/>
    </location>
</feature>
<feature type="domain" description="LTI65/LTI78 NYQTKV repeat" evidence="3">
    <location>
        <begin position="294"/>
        <end position="352"/>
    </location>
</feature>
<feature type="compositionally biased region" description="Basic and acidic residues" evidence="1">
    <location>
        <begin position="16"/>
        <end position="27"/>
    </location>
</feature>
<dbReference type="Proteomes" id="UP000327157">
    <property type="component" value="Chromosome 7"/>
</dbReference>
<dbReference type="Pfam" id="PF23402">
    <property type="entry name" value="LTI65_LTI78_NYQTKV"/>
    <property type="match status" value="1"/>
</dbReference>
<reference evidence="5 6" key="3">
    <citation type="submission" date="2019-11" db="EMBL/GenBank/DDBJ databases">
        <title>A de novo genome assembly of a pear dwarfing rootstock.</title>
        <authorList>
            <person name="Wang F."/>
            <person name="Wang J."/>
            <person name="Li S."/>
            <person name="Zhang Y."/>
            <person name="Fang M."/>
            <person name="Ma L."/>
            <person name="Zhao Y."/>
            <person name="Jiang S."/>
        </authorList>
    </citation>
    <scope>NUCLEOTIDE SEQUENCE [LARGE SCALE GENOMIC DNA]</scope>
    <source>
        <strain evidence="5">S2</strain>
        <tissue evidence="5">Leaf</tissue>
    </source>
</reference>
<evidence type="ECO:0000313" key="5">
    <source>
        <dbReference type="EMBL" id="KAB2596670.1"/>
    </source>
</evidence>
<dbReference type="InterPro" id="IPR037491">
    <property type="entry name" value="LTI78/LTI65"/>
</dbReference>
<dbReference type="PANTHER" id="PTHR33836:SF1">
    <property type="entry name" value="LOW-TEMPERATURE-INDUCED 65 KDA PROTEIN-RELATED"/>
    <property type="match status" value="1"/>
</dbReference>
<feature type="compositionally biased region" description="Polar residues" evidence="1">
    <location>
        <begin position="229"/>
        <end position="240"/>
    </location>
</feature>
<dbReference type="OrthoDB" id="1931597at2759"/>
<evidence type="ECO:0000256" key="1">
    <source>
        <dbReference type="SAM" id="MobiDB-lite"/>
    </source>
</evidence>
<proteinExistence type="predicted"/>
<dbReference type="Pfam" id="PF23403">
    <property type="entry name" value="LTI65_LTI78_N"/>
    <property type="match status" value="1"/>
</dbReference>